<dbReference type="Proteomes" id="UP000252631">
    <property type="component" value="Unassembled WGS sequence"/>
</dbReference>
<dbReference type="Gene3D" id="3.40.960.10">
    <property type="entry name" value="VSR Endonuclease"/>
    <property type="match status" value="1"/>
</dbReference>
<name>A0A336JWV3_9BRAD</name>
<dbReference type="InterPro" id="IPR004603">
    <property type="entry name" value="DNA_mismatch_endonuc_vsr"/>
</dbReference>
<dbReference type="GO" id="GO:0006298">
    <property type="term" value="P:mismatch repair"/>
    <property type="evidence" value="ECO:0007669"/>
    <property type="project" value="UniProtKB-UniRule"/>
</dbReference>
<keyword evidence="3 6" id="KW-0227">DNA damage</keyword>
<sequence>MTSPGFEKPTDPARSALMRRVRQTGTKAEDEVAAILRQSGLRFRRNVKSLPGSPDFANKTNQWAIFVHGCFWHRHEGCPRTTTPTRNRDFWLAKFAANVNRDTIKARLLRAMGFKVLTIWECETRNPSNVRRRLQRLR</sequence>
<evidence type="ECO:0000256" key="4">
    <source>
        <dbReference type="ARBA" id="ARBA00022801"/>
    </source>
</evidence>
<dbReference type="EMBL" id="UFQQ01000024">
    <property type="protein sequence ID" value="SSW92769.1"/>
    <property type="molecule type" value="Genomic_DNA"/>
</dbReference>
<dbReference type="PIRSF" id="PIRSF018267">
    <property type="entry name" value="VSR_endonuc"/>
    <property type="match status" value="1"/>
</dbReference>
<dbReference type="OrthoDB" id="9801520at2"/>
<dbReference type="RefSeq" id="WP_011155918.1">
    <property type="nucleotide sequence ID" value="NZ_QRDT01000024.1"/>
</dbReference>
<evidence type="ECO:0000256" key="2">
    <source>
        <dbReference type="ARBA" id="ARBA00022759"/>
    </source>
</evidence>
<evidence type="ECO:0000256" key="5">
    <source>
        <dbReference type="ARBA" id="ARBA00023204"/>
    </source>
</evidence>
<protein>
    <recommendedName>
        <fullName evidence="6">Very short patch repair endonuclease</fullName>
        <ecNumber evidence="6">3.1.-.-</ecNumber>
    </recommendedName>
</protein>
<proteinExistence type="inferred from homology"/>
<evidence type="ECO:0000313" key="8">
    <source>
        <dbReference type="EMBL" id="SSW92769.1"/>
    </source>
</evidence>
<dbReference type="Proteomes" id="UP000256343">
    <property type="component" value="Unassembled WGS sequence"/>
</dbReference>
<dbReference type="SUPFAM" id="SSF52980">
    <property type="entry name" value="Restriction endonuclease-like"/>
    <property type="match status" value="1"/>
</dbReference>
<keyword evidence="2 6" id="KW-0255">Endonuclease</keyword>
<evidence type="ECO:0000256" key="1">
    <source>
        <dbReference type="ARBA" id="ARBA00022722"/>
    </source>
</evidence>
<keyword evidence="10" id="KW-1185">Reference proteome</keyword>
<evidence type="ECO:0000313" key="7">
    <source>
        <dbReference type="EMBL" id="RED28039.1"/>
    </source>
</evidence>
<dbReference type="CDD" id="cd00221">
    <property type="entry name" value="Vsr"/>
    <property type="match status" value="1"/>
</dbReference>
<comment type="function">
    <text evidence="6">May nick specific sequences that contain T:G mispairs resulting from m5C-deamination.</text>
</comment>
<evidence type="ECO:0000256" key="6">
    <source>
        <dbReference type="PIRNR" id="PIRNR018267"/>
    </source>
</evidence>
<dbReference type="EMBL" id="QRDT01000024">
    <property type="protein sequence ID" value="RED28039.1"/>
    <property type="molecule type" value="Genomic_DNA"/>
</dbReference>
<comment type="similarity">
    <text evidence="6">Belongs to the vsr family.</text>
</comment>
<dbReference type="Pfam" id="PF03852">
    <property type="entry name" value="Vsr"/>
    <property type="match status" value="1"/>
</dbReference>
<accession>A0A336JWV3</accession>
<dbReference type="InterPro" id="IPR011335">
    <property type="entry name" value="Restrct_endonuc-II-like"/>
</dbReference>
<dbReference type="AlphaFoldDB" id="A0A336JWV3"/>
<evidence type="ECO:0000256" key="3">
    <source>
        <dbReference type="ARBA" id="ARBA00022763"/>
    </source>
</evidence>
<keyword evidence="4 6" id="KW-0378">Hydrolase</keyword>
<dbReference type="NCBIfam" id="TIGR00632">
    <property type="entry name" value="vsr"/>
    <property type="match status" value="1"/>
</dbReference>
<evidence type="ECO:0000313" key="9">
    <source>
        <dbReference type="Proteomes" id="UP000252631"/>
    </source>
</evidence>
<keyword evidence="5 6" id="KW-0234">DNA repair</keyword>
<keyword evidence="1 6" id="KW-0540">Nuclease</keyword>
<dbReference type="GO" id="GO:0004519">
    <property type="term" value="F:endonuclease activity"/>
    <property type="evidence" value="ECO:0007669"/>
    <property type="project" value="UniProtKB-KW"/>
</dbReference>
<reference evidence="7 10" key="2">
    <citation type="submission" date="2018-07" db="EMBL/GenBank/DDBJ databases">
        <title>Genomic Encyclopedia of Archaeal and Bacterial Type Strains, Phase II (KMG-II): from individual species to whole genera.</title>
        <authorList>
            <person name="Goeker M."/>
        </authorList>
    </citation>
    <scope>NUCLEOTIDE SEQUENCE [LARGE SCALE GENOMIC DNA]</scope>
    <source>
        <strain evidence="7 10">JA575</strain>
    </source>
</reference>
<organism evidence="8 9">
    <name type="scientific">Rhodopseudomonas pentothenatexigens</name>
    <dbReference type="NCBI Taxonomy" id="999699"/>
    <lineage>
        <taxon>Bacteria</taxon>
        <taxon>Pseudomonadati</taxon>
        <taxon>Pseudomonadota</taxon>
        <taxon>Alphaproteobacteria</taxon>
        <taxon>Hyphomicrobiales</taxon>
        <taxon>Nitrobacteraceae</taxon>
        <taxon>Rhodopseudomonas</taxon>
    </lineage>
</organism>
<gene>
    <name evidence="7" type="ORF">BJ125_12445</name>
    <name evidence="8" type="ORF">SAMN05892882_12445</name>
</gene>
<reference evidence="8 9" key="1">
    <citation type="submission" date="2017-08" db="EMBL/GenBank/DDBJ databases">
        <authorList>
            <person name="de Groot N.N."/>
        </authorList>
    </citation>
    <scope>NUCLEOTIDE SEQUENCE [LARGE SCALE GENOMIC DNA]</scope>
    <source>
        <strain evidence="8 9">JA575</strain>
    </source>
</reference>
<dbReference type="GO" id="GO:0016787">
    <property type="term" value="F:hydrolase activity"/>
    <property type="evidence" value="ECO:0007669"/>
    <property type="project" value="UniProtKB-KW"/>
</dbReference>
<dbReference type="EC" id="3.1.-.-" evidence="6"/>
<dbReference type="GeneID" id="66891361"/>
<evidence type="ECO:0000313" key="10">
    <source>
        <dbReference type="Proteomes" id="UP000256343"/>
    </source>
</evidence>